<comment type="caution">
    <text evidence="5">The sequence shown here is derived from an EMBL/GenBank/DDBJ whole genome shotgun (WGS) entry which is preliminary data.</text>
</comment>
<evidence type="ECO:0000313" key="6">
    <source>
        <dbReference type="Proteomes" id="UP000294927"/>
    </source>
</evidence>
<dbReference type="InterPro" id="IPR001845">
    <property type="entry name" value="HTH_ArsR_DNA-bd_dom"/>
</dbReference>
<keyword evidence="1" id="KW-0805">Transcription regulation</keyword>
<sequence length="118" mass="13067">MYARDAGPDAPHWGELPPAEEIDVAVESFRMLADPTRLRMMWLLSGGEYDVTTLAAAVGIARPAVSQHLAKLRLTGLVTTRRDGRRALYRVRGDHVRRMLAEALGTAQHQVADLPDHD</sequence>
<dbReference type="EMBL" id="SOCP01000001">
    <property type="protein sequence ID" value="TDV57259.1"/>
    <property type="molecule type" value="Genomic_DNA"/>
</dbReference>
<evidence type="ECO:0000256" key="1">
    <source>
        <dbReference type="ARBA" id="ARBA00023015"/>
    </source>
</evidence>
<evidence type="ECO:0000256" key="2">
    <source>
        <dbReference type="ARBA" id="ARBA00023125"/>
    </source>
</evidence>
<accession>A0A4R7W5K7</accession>
<dbReference type="Gene3D" id="1.10.10.10">
    <property type="entry name" value="Winged helix-like DNA-binding domain superfamily/Winged helix DNA-binding domain"/>
    <property type="match status" value="1"/>
</dbReference>
<dbReference type="InterPro" id="IPR051011">
    <property type="entry name" value="Metal_resp_trans_reg"/>
</dbReference>
<keyword evidence="6" id="KW-1185">Reference proteome</keyword>
<reference evidence="5 6" key="1">
    <citation type="submission" date="2019-03" db="EMBL/GenBank/DDBJ databases">
        <title>Genomic Encyclopedia of Archaeal and Bacterial Type Strains, Phase II (KMG-II): from individual species to whole genera.</title>
        <authorList>
            <person name="Goeker M."/>
        </authorList>
    </citation>
    <scope>NUCLEOTIDE SEQUENCE [LARGE SCALE GENOMIC DNA]</scope>
    <source>
        <strain evidence="5 6">DSM 45499</strain>
    </source>
</reference>
<dbReference type="PANTHER" id="PTHR43132">
    <property type="entry name" value="ARSENICAL RESISTANCE OPERON REPRESSOR ARSR-RELATED"/>
    <property type="match status" value="1"/>
</dbReference>
<dbReference type="NCBIfam" id="NF033788">
    <property type="entry name" value="HTH_metalloreg"/>
    <property type="match status" value="1"/>
</dbReference>
<dbReference type="InterPro" id="IPR036388">
    <property type="entry name" value="WH-like_DNA-bd_sf"/>
</dbReference>
<feature type="domain" description="HTH arsR-type" evidence="4">
    <location>
        <begin position="17"/>
        <end position="111"/>
    </location>
</feature>
<dbReference type="CDD" id="cd00090">
    <property type="entry name" value="HTH_ARSR"/>
    <property type="match status" value="1"/>
</dbReference>
<keyword evidence="3" id="KW-0804">Transcription</keyword>
<keyword evidence="2" id="KW-0238">DNA-binding</keyword>
<dbReference type="GO" id="GO:0003677">
    <property type="term" value="F:DNA binding"/>
    <property type="evidence" value="ECO:0007669"/>
    <property type="project" value="UniProtKB-KW"/>
</dbReference>
<dbReference type="InterPro" id="IPR011991">
    <property type="entry name" value="ArsR-like_HTH"/>
</dbReference>
<dbReference type="RefSeq" id="WP_133900576.1">
    <property type="nucleotide sequence ID" value="NZ_SOCP01000001.1"/>
</dbReference>
<evidence type="ECO:0000256" key="3">
    <source>
        <dbReference type="ARBA" id="ARBA00023163"/>
    </source>
</evidence>
<dbReference type="SUPFAM" id="SSF46785">
    <property type="entry name" value="Winged helix' DNA-binding domain"/>
    <property type="match status" value="1"/>
</dbReference>
<evidence type="ECO:0000259" key="4">
    <source>
        <dbReference type="PROSITE" id="PS50987"/>
    </source>
</evidence>
<dbReference type="PROSITE" id="PS50987">
    <property type="entry name" value="HTH_ARSR_2"/>
    <property type="match status" value="1"/>
</dbReference>
<dbReference type="Proteomes" id="UP000294927">
    <property type="component" value="Unassembled WGS sequence"/>
</dbReference>
<dbReference type="Pfam" id="PF01022">
    <property type="entry name" value="HTH_5"/>
    <property type="match status" value="1"/>
</dbReference>
<dbReference type="PANTHER" id="PTHR43132:SF8">
    <property type="entry name" value="HTH-TYPE TRANSCRIPTIONAL REGULATOR KMTR"/>
    <property type="match status" value="1"/>
</dbReference>
<evidence type="ECO:0000313" key="5">
    <source>
        <dbReference type="EMBL" id="TDV57259.1"/>
    </source>
</evidence>
<dbReference type="SMART" id="SM00418">
    <property type="entry name" value="HTH_ARSR"/>
    <property type="match status" value="1"/>
</dbReference>
<proteinExistence type="predicted"/>
<name>A0A4R7W5K7_9PSEU</name>
<dbReference type="InterPro" id="IPR036390">
    <property type="entry name" value="WH_DNA-bd_sf"/>
</dbReference>
<dbReference type="GO" id="GO:0003700">
    <property type="term" value="F:DNA-binding transcription factor activity"/>
    <property type="evidence" value="ECO:0007669"/>
    <property type="project" value="InterPro"/>
</dbReference>
<gene>
    <name evidence="5" type="ORF">CLV71_101130</name>
</gene>
<dbReference type="AlphaFoldDB" id="A0A4R7W5K7"/>
<dbReference type="PRINTS" id="PR00778">
    <property type="entry name" value="HTHARSR"/>
</dbReference>
<protein>
    <submittedName>
        <fullName evidence="5">ArsR family transcriptional regulator</fullName>
    </submittedName>
</protein>
<organism evidence="5 6">
    <name type="scientific">Actinophytocola oryzae</name>
    <dbReference type="NCBI Taxonomy" id="502181"/>
    <lineage>
        <taxon>Bacteria</taxon>
        <taxon>Bacillati</taxon>
        <taxon>Actinomycetota</taxon>
        <taxon>Actinomycetes</taxon>
        <taxon>Pseudonocardiales</taxon>
        <taxon>Pseudonocardiaceae</taxon>
    </lineage>
</organism>
<dbReference type="OrthoDB" id="9810923at2"/>